<name>A0ABT0BG91_9SPHN</name>
<sequence>MTDTMYRTLEKLQRLDSRLRLAQQGRNRDPLEIALLKAMKKALRGRLSRPVPAMAPA</sequence>
<reference evidence="1" key="1">
    <citation type="submission" date="2022-03" db="EMBL/GenBank/DDBJ databases">
        <title>Identification of a novel bacterium isolated from mangrove sediments.</title>
        <authorList>
            <person name="Pan X."/>
        </authorList>
    </citation>
    <scope>NUCLEOTIDE SEQUENCE</scope>
    <source>
        <strain evidence="1">B1949</strain>
    </source>
</reference>
<organism evidence="1 2">
    <name type="scientific">Novosphingobium organovorum</name>
    <dbReference type="NCBI Taxonomy" id="2930092"/>
    <lineage>
        <taxon>Bacteria</taxon>
        <taxon>Pseudomonadati</taxon>
        <taxon>Pseudomonadota</taxon>
        <taxon>Alphaproteobacteria</taxon>
        <taxon>Sphingomonadales</taxon>
        <taxon>Sphingomonadaceae</taxon>
        <taxon>Novosphingobium</taxon>
    </lineage>
</organism>
<keyword evidence="2" id="KW-1185">Reference proteome</keyword>
<proteinExistence type="predicted"/>
<dbReference type="EMBL" id="JALHLF010000075">
    <property type="protein sequence ID" value="MCJ2184077.1"/>
    <property type="molecule type" value="Genomic_DNA"/>
</dbReference>
<gene>
    <name evidence="1" type="ORF">MTR62_15435</name>
</gene>
<comment type="caution">
    <text evidence="1">The sequence shown here is derived from an EMBL/GenBank/DDBJ whole genome shotgun (WGS) entry which is preliminary data.</text>
</comment>
<dbReference type="RefSeq" id="WP_244022539.1">
    <property type="nucleotide sequence ID" value="NZ_JALHLF010000075.1"/>
</dbReference>
<evidence type="ECO:0000313" key="2">
    <source>
        <dbReference type="Proteomes" id="UP001162881"/>
    </source>
</evidence>
<evidence type="ECO:0000313" key="1">
    <source>
        <dbReference type="EMBL" id="MCJ2184077.1"/>
    </source>
</evidence>
<dbReference type="Proteomes" id="UP001162881">
    <property type="component" value="Unassembled WGS sequence"/>
</dbReference>
<protein>
    <submittedName>
        <fullName evidence="1">DUF465 domain-containing protein</fullName>
    </submittedName>
</protein>
<accession>A0ABT0BG91</accession>